<accession>A0A2M7V3R6</accession>
<reference evidence="2" key="1">
    <citation type="submission" date="2017-09" db="EMBL/GenBank/DDBJ databases">
        <title>Depth-based differentiation of microbial function through sediment-hosted aquifers and enrichment of novel symbionts in the deep terrestrial subsurface.</title>
        <authorList>
            <person name="Probst A.J."/>
            <person name="Ladd B."/>
            <person name="Jarett J.K."/>
            <person name="Geller-Mcgrath D.E."/>
            <person name="Sieber C.M.K."/>
            <person name="Emerson J.B."/>
            <person name="Anantharaman K."/>
            <person name="Thomas B.C."/>
            <person name="Malmstrom R."/>
            <person name="Stieglmeier M."/>
            <person name="Klingl A."/>
            <person name="Woyke T."/>
            <person name="Ryan C.M."/>
            <person name="Banfield J.F."/>
        </authorList>
    </citation>
    <scope>NUCLEOTIDE SEQUENCE [LARGE SCALE GENOMIC DNA]</scope>
</reference>
<dbReference type="AlphaFoldDB" id="A0A2M7V3R6"/>
<organism evidence="1 2">
    <name type="scientific">Candidatus Magasanikbacteria bacterium CG_4_10_14_0_2_um_filter_41_31</name>
    <dbReference type="NCBI Taxonomy" id="1974639"/>
    <lineage>
        <taxon>Bacteria</taxon>
        <taxon>Candidatus Magasanikiibacteriota</taxon>
    </lineage>
</organism>
<evidence type="ECO:0000313" key="2">
    <source>
        <dbReference type="Proteomes" id="UP000230078"/>
    </source>
</evidence>
<proteinExistence type="predicted"/>
<gene>
    <name evidence="1" type="ORF">COX83_02625</name>
</gene>
<dbReference type="EMBL" id="PFPI01000033">
    <property type="protein sequence ID" value="PIZ93163.1"/>
    <property type="molecule type" value="Genomic_DNA"/>
</dbReference>
<dbReference type="InterPro" id="IPR026350">
    <property type="entry name" value="GxxExxY"/>
</dbReference>
<evidence type="ECO:0000313" key="1">
    <source>
        <dbReference type="EMBL" id="PIZ93163.1"/>
    </source>
</evidence>
<comment type="caution">
    <text evidence="1">The sequence shown here is derived from an EMBL/GenBank/DDBJ whole genome shotgun (WGS) entry which is preliminary data.</text>
</comment>
<dbReference type="NCBIfam" id="TIGR04256">
    <property type="entry name" value="GxxExxY"/>
    <property type="match status" value="1"/>
</dbReference>
<sequence length="135" mass="15603">MMKSNVWKKDLLYPELSYTINGALFDVYKELGGGHKEAYYQKAVAIALKEKGLSYIEQYYVPLTYKGISVGKYYLDFLIEDKIILELKRGKLLSHAMIEQTKQYLIATKLKLAIIGCFTQQGAYPRRIINHDLRS</sequence>
<name>A0A2M7V3R6_9BACT</name>
<dbReference type="Pfam" id="PF13366">
    <property type="entry name" value="PDDEXK_3"/>
    <property type="match status" value="1"/>
</dbReference>
<dbReference type="Proteomes" id="UP000230078">
    <property type="component" value="Unassembled WGS sequence"/>
</dbReference>
<protein>
    <submittedName>
        <fullName evidence="1">GxxExxY protein</fullName>
    </submittedName>
</protein>